<keyword evidence="2" id="KW-1185">Reference proteome</keyword>
<comment type="caution">
    <text evidence="1">The sequence shown here is derived from an EMBL/GenBank/DDBJ whole genome shotgun (WGS) entry which is preliminary data.</text>
</comment>
<organism evidence="1 2">
    <name type="scientific">Xanthomonas theicola</name>
    <dbReference type="NCBI Taxonomy" id="56464"/>
    <lineage>
        <taxon>Bacteria</taxon>
        <taxon>Pseudomonadati</taxon>
        <taxon>Pseudomonadota</taxon>
        <taxon>Gammaproteobacteria</taxon>
        <taxon>Lysobacterales</taxon>
        <taxon>Lysobacteraceae</taxon>
        <taxon>Xanthomonas</taxon>
    </lineage>
</organism>
<dbReference type="EMBL" id="MIGX01000027">
    <property type="protein sequence ID" value="PPT91429.1"/>
    <property type="molecule type" value="Genomic_DNA"/>
</dbReference>
<dbReference type="RefSeq" id="WP_128419901.1">
    <property type="nucleotide sequence ID" value="NZ_CP049018.1"/>
</dbReference>
<gene>
    <name evidence="1" type="ORF">XthCFBP4691_07835</name>
</gene>
<proteinExistence type="predicted"/>
<evidence type="ECO:0000313" key="2">
    <source>
        <dbReference type="Proteomes" id="UP000239898"/>
    </source>
</evidence>
<evidence type="ECO:0000313" key="1">
    <source>
        <dbReference type="EMBL" id="PPT91429.1"/>
    </source>
</evidence>
<protein>
    <submittedName>
        <fullName evidence="1">Uncharacterized protein</fullName>
    </submittedName>
</protein>
<dbReference type="OrthoDB" id="582123at2"/>
<name>A0A2S6ZH01_9XANT</name>
<sequence length="147" mass="16457">MSEPYEIDHTGQLDVLEQHVIRALDNGVALPYRYQGLHGESLCNLIVAQDGDEAAVVLFSERADNPGAPITNWFEHIATEVRAKFLPHIAPGAIRWFEHYPAGDTRADSIDRVTLQWHAIDRQYHSAAWSRVRGCREDGIPEATVAS</sequence>
<dbReference type="AlphaFoldDB" id="A0A2S6ZH01"/>
<accession>A0A2S6ZH01</accession>
<dbReference type="Proteomes" id="UP000239898">
    <property type="component" value="Unassembled WGS sequence"/>
</dbReference>
<reference evidence="1 2" key="1">
    <citation type="submission" date="2016-08" db="EMBL/GenBank/DDBJ databases">
        <title>Evolution of the type three secretion system and type three effector repertoires in Xanthomonas.</title>
        <authorList>
            <person name="Merda D."/>
            <person name="Briand M."/>
            <person name="Bosis E."/>
            <person name="Rousseau C."/>
            <person name="Portier P."/>
            <person name="Jacques M.-A."/>
            <person name="Fischer-Le Saux M."/>
        </authorList>
    </citation>
    <scope>NUCLEOTIDE SEQUENCE [LARGE SCALE GENOMIC DNA]</scope>
    <source>
        <strain evidence="1 2">CFBP 4691</strain>
    </source>
</reference>